<dbReference type="STRING" id="42249.A0A317SGG4"/>
<feature type="compositionally biased region" description="Polar residues" evidence="5">
    <location>
        <begin position="131"/>
        <end position="141"/>
    </location>
</feature>
<dbReference type="GO" id="GO:0042797">
    <property type="term" value="P:tRNA transcription by RNA polymerase III"/>
    <property type="evidence" value="ECO:0007669"/>
    <property type="project" value="TreeGrafter"/>
</dbReference>
<keyword evidence="3" id="KW-0804">Transcription</keyword>
<dbReference type="Pfam" id="PF05132">
    <property type="entry name" value="RNA_pol_Rpc4"/>
    <property type="match status" value="1"/>
</dbReference>
<dbReference type="GO" id="GO:0003677">
    <property type="term" value="F:DNA binding"/>
    <property type="evidence" value="ECO:0007669"/>
    <property type="project" value="InterPro"/>
</dbReference>
<accession>A0A317SGG4</accession>
<organism evidence="6 7">
    <name type="scientific">Tuber magnatum</name>
    <name type="common">white Piedmont truffle</name>
    <dbReference type="NCBI Taxonomy" id="42249"/>
    <lineage>
        <taxon>Eukaryota</taxon>
        <taxon>Fungi</taxon>
        <taxon>Dikarya</taxon>
        <taxon>Ascomycota</taxon>
        <taxon>Pezizomycotina</taxon>
        <taxon>Pezizomycetes</taxon>
        <taxon>Pezizales</taxon>
        <taxon>Tuberaceae</taxon>
        <taxon>Tuber</taxon>
    </lineage>
</organism>
<dbReference type="EMBL" id="PYWC01000105">
    <property type="protein sequence ID" value="PWW72506.1"/>
    <property type="molecule type" value="Genomic_DNA"/>
</dbReference>
<evidence type="ECO:0000313" key="6">
    <source>
        <dbReference type="EMBL" id="PWW72506.1"/>
    </source>
</evidence>
<feature type="compositionally biased region" description="Acidic residues" evidence="5">
    <location>
        <begin position="55"/>
        <end position="65"/>
    </location>
</feature>
<name>A0A317SGG4_9PEZI</name>
<dbReference type="OrthoDB" id="5836119at2759"/>
<dbReference type="Proteomes" id="UP000246991">
    <property type="component" value="Unassembled WGS sequence"/>
</dbReference>
<evidence type="ECO:0000256" key="5">
    <source>
        <dbReference type="SAM" id="MobiDB-lite"/>
    </source>
</evidence>
<dbReference type="AlphaFoldDB" id="A0A317SGG4"/>
<dbReference type="PANTHER" id="PTHR13408:SF0">
    <property type="entry name" value="DNA-DIRECTED RNA POLYMERASE III SUBUNIT RPC4"/>
    <property type="match status" value="1"/>
</dbReference>
<evidence type="ECO:0000256" key="1">
    <source>
        <dbReference type="ARBA" id="ARBA00004123"/>
    </source>
</evidence>
<gene>
    <name evidence="6" type="ORF">C7212DRAFT_360076</name>
</gene>
<feature type="compositionally biased region" description="Basic and acidic residues" evidence="5">
    <location>
        <begin position="1"/>
        <end position="26"/>
    </location>
</feature>
<evidence type="ECO:0000313" key="7">
    <source>
        <dbReference type="Proteomes" id="UP000246991"/>
    </source>
</evidence>
<sequence>MDREKCKEFARSGGKRDMKTRAKLEGEGEDGQTPGYTSSDDSDGPRMDVEYISLLDEDNSEDEDGDKAMDGGSSHWGAGAPVRVPRSEHVDRTTMVNTDASSKKGKFDPRIKNESPLENSVKVKEEPADDNGTTEWPSSPGASRKNKAPASSPEIKRKETKTPTKRRRSSSNKTNPFVTGAEMKEELKVEEKDRLKTLEELAGGFTDIKLDGDADAVNTSLNLGSRVCIPNNYPQGEAVREPRNSETENQIFFFQFPTMLPQLVAPLTQEKRPQDVPVAQTGASAAPTEKHRALLEAFPPPGIAGKLRVHKSGRMTILWGNPVDGQPFEMDVSRGTDCLFLQEAVVVKGTSPWGEEDVDEKGARKGAAFSLGQVKGRFVVSPDFDDLARSEKGRTR</sequence>
<feature type="region of interest" description="Disordered" evidence="5">
    <location>
        <begin position="1"/>
        <end position="185"/>
    </location>
</feature>
<evidence type="ECO:0000256" key="4">
    <source>
        <dbReference type="ARBA" id="ARBA00023242"/>
    </source>
</evidence>
<feature type="compositionally biased region" description="Basic and acidic residues" evidence="5">
    <location>
        <begin position="101"/>
        <end position="126"/>
    </location>
</feature>
<comment type="subcellular location">
    <subcellularLocation>
        <location evidence="1">Nucleus</location>
    </subcellularLocation>
</comment>
<reference evidence="6 7" key="1">
    <citation type="submission" date="2018-03" db="EMBL/GenBank/DDBJ databases">
        <title>Genomes of Pezizomycetes fungi and the evolution of truffles.</title>
        <authorList>
            <person name="Murat C."/>
            <person name="Payen T."/>
            <person name="Noel B."/>
            <person name="Kuo A."/>
            <person name="Martin F.M."/>
        </authorList>
    </citation>
    <scope>NUCLEOTIDE SEQUENCE [LARGE SCALE GENOMIC DNA]</scope>
    <source>
        <strain evidence="6">091103-1</strain>
    </source>
</reference>
<evidence type="ECO:0000256" key="3">
    <source>
        <dbReference type="ARBA" id="ARBA00023163"/>
    </source>
</evidence>
<dbReference type="InterPro" id="IPR007811">
    <property type="entry name" value="RPC4"/>
</dbReference>
<keyword evidence="2" id="KW-0240">DNA-directed RNA polymerase</keyword>
<proteinExistence type="predicted"/>
<feature type="non-terminal residue" evidence="6">
    <location>
        <position position="396"/>
    </location>
</feature>
<protein>
    <submittedName>
        <fullName evidence="6">Uncharacterized protein</fullName>
    </submittedName>
</protein>
<evidence type="ECO:0000256" key="2">
    <source>
        <dbReference type="ARBA" id="ARBA00022478"/>
    </source>
</evidence>
<dbReference type="PANTHER" id="PTHR13408">
    <property type="entry name" value="DNA-DIRECTED RNA POLYMERASE III"/>
    <property type="match status" value="1"/>
</dbReference>
<dbReference type="GO" id="GO:0005666">
    <property type="term" value="C:RNA polymerase III complex"/>
    <property type="evidence" value="ECO:0007669"/>
    <property type="project" value="InterPro"/>
</dbReference>
<keyword evidence="4" id="KW-0539">Nucleus</keyword>
<comment type="caution">
    <text evidence="6">The sequence shown here is derived from an EMBL/GenBank/DDBJ whole genome shotgun (WGS) entry which is preliminary data.</text>
</comment>
<keyword evidence="7" id="KW-1185">Reference proteome</keyword>